<organism evidence="2 3">
    <name type="scientific">Coemansia biformis</name>
    <dbReference type="NCBI Taxonomy" id="1286918"/>
    <lineage>
        <taxon>Eukaryota</taxon>
        <taxon>Fungi</taxon>
        <taxon>Fungi incertae sedis</taxon>
        <taxon>Zoopagomycota</taxon>
        <taxon>Kickxellomycotina</taxon>
        <taxon>Kickxellomycetes</taxon>
        <taxon>Kickxellales</taxon>
        <taxon>Kickxellaceae</taxon>
        <taxon>Coemansia</taxon>
    </lineage>
</organism>
<keyword evidence="3" id="KW-1185">Reference proteome</keyword>
<feature type="region of interest" description="Disordered" evidence="1">
    <location>
        <begin position="341"/>
        <end position="444"/>
    </location>
</feature>
<feature type="compositionally biased region" description="Basic and acidic residues" evidence="1">
    <location>
        <begin position="353"/>
        <end position="372"/>
    </location>
</feature>
<accession>A0A9W7Y6U0</accession>
<feature type="non-terminal residue" evidence="2">
    <location>
        <position position="444"/>
    </location>
</feature>
<gene>
    <name evidence="2" type="ORF">LPJ61_005400</name>
</gene>
<comment type="caution">
    <text evidence="2">The sequence shown here is derived from an EMBL/GenBank/DDBJ whole genome shotgun (WGS) entry which is preliminary data.</text>
</comment>
<reference evidence="2" key="1">
    <citation type="submission" date="2022-07" db="EMBL/GenBank/DDBJ databases">
        <title>Phylogenomic reconstructions and comparative analyses of Kickxellomycotina fungi.</title>
        <authorList>
            <person name="Reynolds N.K."/>
            <person name="Stajich J.E."/>
            <person name="Barry K."/>
            <person name="Grigoriev I.V."/>
            <person name="Crous P."/>
            <person name="Smith M.E."/>
        </authorList>
    </citation>
    <scope>NUCLEOTIDE SEQUENCE</scope>
    <source>
        <strain evidence="2">BCRC 34381</strain>
    </source>
</reference>
<sequence length="444" mass="50315">MASKDGIVAIKVPLEAVWTGRNYLPMLDILVHKVNFLSAHTWQFARWILVAEMEHDDAFDPGGFITDTFFGEVFQCMTTRRPCLDVGRKTKDARCLIGRHLDNYMAAAELDIVRWDNNCGQPAMYEAKRMVAAYKASITLRFVSTLNYSINFLLHVKQRRAELRQAMAGRSHEEFLSACRRLVWEPARAAKQAIQWRNPDLTGLEPSTQQLLAPLLPVFEVYKDDYEFQYDNLADDVDDEPLKHLKAFCVLASVLRREGGKHIQPLPVRSSWVPAHIQLDTPIICTEILNKSYKQNTFLENQGWDKVLNMGSRIFRPRKGRSFCGTAQTDGVSITIFKKTAAEQASKSGPRKRKDDTEPAKRYKKPRAEKYIRAPVQTTSEPVSKARKTSKDGKVAIGAEQPSGDAKQPSSDAKQPSGDTKQKRRPGDFAYIHDLSRSELRATV</sequence>
<evidence type="ECO:0000313" key="3">
    <source>
        <dbReference type="Proteomes" id="UP001143981"/>
    </source>
</evidence>
<proteinExistence type="predicted"/>
<dbReference type="EMBL" id="JANBOI010001761">
    <property type="protein sequence ID" value="KAJ1726128.1"/>
    <property type="molecule type" value="Genomic_DNA"/>
</dbReference>
<name>A0A9W7Y6U0_9FUNG</name>
<protein>
    <submittedName>
        <fullName evidence="2">Uncharacterized protein</fullName>
    </submittedName>
</protein>
<feature type="compositionally biased region" description="Basic and acidic residues" evidence="1">
    <location>
        <begin position="434"/>
        <end position="444"/>
    </location>
</feature>
<evidence type="ECO:0000313" key="2">
    <source>
        <dbReference type="EMBL" id="KAJ1726128.1"/>
    </source>
</evidence>
<dbReference type="OrthoDB" id="5570689at2759"/>
<dbReference type="AlphaFoldDB" id="A0A9W7Y6U0"/>
<dbReference type="Proteomes" id="UP001143981">
    <property type="component" value="Unassembled WGS sequence"/>
</dbReference>
<feature type="compositionally biased region" description="Polar residues" evidence="1">
    <location>
        <begin position="408"/>
        <end position="419"/>
    </location>
</feature>
<evidence type="ECO:0000256" key="1">
    <source>
        <dbReference type="SAM" id="MobiDB-lite"/>
    </source>
</evidence>